<dbReference type="RefSeq" id="WP_076002535.1">
    <property type="nucleotide sequence ID" value="NZ_CP019058.1"/>
</dbReference>
<dbReference type="Proteomes" id="UP000186260">
    <property type="component" value="Chromosome"/>
</dbReference>
<dbReference type="EMBL" id="CP019058">
    <property type="protein sequence ID" value="APW18121.1"/>
    <property type="molecule type" value="Genomic_DNA"/>
</dbReference>
<organism evidence="1 2">
    <name type="scientific">Gardnerella swidsinskii</name>
    <dbReference type="NCBI Taxonomy" id="2792979"/>
    <lineage>
        <taxon>Bacteria</taxon>
        <taxon>Bacillati</taxon>
        <taxon>Actinomycetota</taxon>
        <taxon>Actinomycetes</taxon>
        <taxon>Bifidobacteriales</taxon>
        <taxon>Bifidobacteriaceae</taxon>
        <taxon>Gardnerella</taxon>
    </lineage>
</organism>
<gene>
    <name evidence="1" type="ORF">BVL65_00405</name>
</gene>
<reference evidence="2" key="1">
    <citation type="submission" date="2017-01" db="EMBL/GenBank/DDBJ databases">
        <title>Gardnerella vaginalis bacteremia associated with severe acute encephalopathy in a young female patient: Case Report and characterization of the isolate.</title>
        <authorList>
            <person name="Tankovic J."/>
            <person name="Timinskas A."/>
            <person name="Zilnyte M."/>
            <person name="Janulaitiene M."/>
            <person name="Zvirbliene A."/>
            <person name="Pleckaityte M."/>
        </authorList>
    </citation>
    <scope>NUCLEOTIDE SEQUENCE [LARGE SCALE GENOMIC DNA]</scope>
    <source>
        <strain evidence="2">GV37</strain>
    </source>
</reference>
<evidence type="ECO:0000313" key="2">
    <source>
        <dbReference type="Proteomes" id="UP000186260"/>
    </source>
</evidence>
<keyword evidence="2" id="KW-1185">Reference proteome</keyword>
<sequence length="174" mass="20253">MDDNTNTQFSNTNNSPSIVFDWYHASRSDVEIRIWQVARFADWLSNVNSEFDQALPECFLQHPWIIMLVDALYVRYYDSYVSQDAPNGSVPYFIDLVYTTISRLNAWRQATEHNSTCSGVQTSVSIQRANRIKNEVSKGYHVEHYYEFPFDDVAKNVHYHANSQYASMDQASKE</sequence>
<proteinExistence type="predicted"/>
<protein>
    <submittedName>
        <fullName evidence="1">Uncharacterized protein</fullName>
    </submittedName>
</protein>
<evidence type="ECO:0000313" key="1">
    <source>
        <dbReference type="EMBL" id="APW18121.1"/>
    </source>
</evidence>
<name>A0ABM6GHB0_9BIFI</name>
<accession>A0ABM6GHB0</accession>